<proteinExistence type="predicted"/>
<organism evidence="3 4">
    <name type="scientific">Armadillidium nasatum</name>
    <dbReference type="NCBI Taxonomy" id="96803"/>
    <lineage>
        <taxon>Eukaryota</taxon>
        <taxon>Metazoa</taxon>
        <taxon>Ecdysozoa</taxon>
        <taxon>Arthropoda</taxon>
        <taxon>Crustacea</taxon>
        <taxon>Multicrustacea</taxon>
        <taxon>Malacostraca</taxon>
        <taxon>Eumalacostraca</taxon>
        <taxon>Peracarida</taxon>
        <taxon>Isopoda</taxon>
        <taxon>Oniscidea</taxon>
        <taxon>Crinocheta</taxon>
        <taxon>Armadillidiidae</taxon>
        <taxon>Armadillidium</taxon>
    </lineage>
</organism>
<name>A0A5N5SY69_9CRUS</name>
<dbReference type="GO" id="GO:0030414">
    <property type="term" value="F:peptidase inhibitor activity"/>
    <property type="evidence" value="ECO:0007669"/>
    <property type="project" value="InterPro"/>
</dbReference>
<dbReference type="InterPro" id="IPR008197">
    <property type="entry name" value="WAP_dom"/>
</dbReference>
<feature type="compositionally biased region" description="Basic residues" evidence="1">
    <location>
        <begin position="134"/>
        <end position="143"/>
    </location>
</feature>
<dbReference type="InterPro" id="IPR036645">
    <property type="entry name" value="Elafin-like_sf"/>
</dbReference>
<feature type="region of interest" description="Disordered" evidence="1">
    <location>
        <begin position="19"/>
        <end position="44"/>
    </location>
</feature>
<comment type="caution">
    <text evidence="3">The sequence shown here is derived from an EMBL/GenBank/DDBJ whole genome shotgun (WGS) entry which is preliminary data.</text>
</comment>
<feature type="domain" description="WAP" evidence="2">
    <location>
        <begin position="81"/>
        <end position="131"/>
    </location>
</feature>
<evidence type="ECO:0000256" key="1">
    <source>
        <dbReference type="SAM" id="MobiDB-lite"/>
    </source>
</evidence>
<protein>
    <recommendedName>
        <fullName evidence="2">WAP domain-containing protein</fullName>
    </recommendedName>
</protein>
<feature type="region of interest" description="Disordered" evidence="1">
    <location>
        <begin position="134"/>
        <end position="206"/>
    </location>
</feature>
<evidence type="ECO:0000313" key="4">
    <source>
        <dbReference type="Proteomes" id="UP000326759"/>
    </source>
</evidence>
<dbReference type="EMBL" id="SEYY01018902">
    <property type="protein sequence ID" value="KAB7498875.1"/>
    <property type="molecule type" value="Genomic_DNA"/>
</dbReference>
<dbReference type="OrthoDB" id="6378273at2759"/>
<sequence length="257" mass="28729">IVVSGDSSFLFVNESISENNTSTTTGKSPPDGIEPTTNETSTTTETIPSFFATKKPESLVGWLQNPKREVSTTTHNPIDNNLVKDGFCGNKHDYGIRCGKRMDQCKKDSNCPGVTKCCLVSDCGFLCVRPKAKRKQKTKKKKKEPVTTAEGLKVEDITKMPEKKPNEEEHSTGIPDVETGSSTSKQVKEVKENPQISEGGDEPSVTKEIKEVVNKEGMSISEYEGNEQPRIRKRVIYNIEEIRISEYEENEQPRIRK</sequence>
<dbReference type="SUPFAM" id="SSF57256">
    <property type="entry name" value="Elafin-like"/>
    <property type="match status" value="1"/>
</dbReference>
<gene>
    <name evidence="3" type="ORF">Anas_12996</name>
</gene>
<dbReference type="Proteomes" id="UP000326759">
    <property type="component" value="Unassembled WGS sequence"/>
</dbReference>
<reference evidence="3 4" key="1">
    <citation type="journal article" date="2019" name="PLoS Biol.">
        <title>Sex chromosomes control vertical transmission of feminizing Wolbachia symbionts in an isopod.</title>
        <authorList>
            <person name="Becking T."/>
            <person name="Chebbi M.A."/>
            <person name="Giraud I."/>
            <person name="Moumen B."/>
            <person name="Laverre T."/>
            <person name="Caubet Y."/>
            <person name="Peccoud J."/>
            <person name="Gilbert C."/>
            <person name="Cordaux R."/>
        </authorList>
    </citation>
    <scope>NUCLEOTIDE SEQUENCE [LARGE SCALE GENOMIC DNA]</scope>
    <source>
        <strain evidence="3">ANa2</strain>
        <tissue evidence="3">Whole body excluding digestive tract and cuticle</tissue>
    </source>
</reference>
<feature type="compositionally biased region" description="Basic and acidic residues" evidence="1">
    <location>
        <begin position="152"/>
        <end position="171"/>
    </location>
</feature>
<dbReference type="AlphaFoldDB" id="A0A5N5SY69"/>
<feature type="compositionally biased region" description="Low complexity" evidence="1">
    <location>
        <begin position="33"/>
        <end position="44"/>
    </location>
</feature>
<dbReference type="PROSITE" id="PS51390">
    <property type="entry name" value="WAP"/>
    <property type="match status" value="1"/>
</dbReference>
<evidence type="ECO:0000313" key="3">
    <source>
        <dbReference type="EMBL" id="KAB7498875.1"/>
    </source>
</evidence>
<evidence type="ECO:0000259" key="2">
    <source>
        <dbReference type="PROSITE" id="PS51390"/>
    </source>
</evidence>
<dbReference type="SMART" id="SM00217">
    <property type="entry name" value="WAP"/>
    <property type="match status" value="1"/>
</dbReference>
<dbReference type="Gene3D" id="4.10.75.10">
    <property type="entry name" value="Elafin-like"/>
    <property type="match status" value="1"/>
</dbReference>
<accession>A0A5N5SY69</accession>
<dbReference type="Pfam" id="PF00095">
    <property type="entry name" value="WAP"/>
    <property type="match status" value="1"/>
</dbReference>
<keyword evidence="4" id="KW-1185">Reference proteome</keyword>
<feature type="non-terminal residue" evidence="3">
    <location>
        <position position="1"/>
    </location>
</feature>
<dbReference type="GO" id="GO:0005576">
    <property type="term" value="C:extracellular region"/>
    <property type="evidence" value="ECO:0007669"/>
    <property type="project" value="InterPro"/>
</dbReference>